<protein>
    <submittedName>
        <fullName evidence="2">Uncharacterized protein</fullName>
    </submittedName>
</protein>
<evidence type="ECO:0000256" key="1">
    <source>
        <dbReference type="SAM" id="MobiDB-lite"/>
    </source>
</evidence>
<evidence type="ECO:0000313" key="3">
    <source>
        <dbReference type="Proteomes" id="UP000075884"/>
    </source>
</evidence>
<feature type="region of interest" description="Disordered" evidence="1">
    <location>
        <begin position="1"/>
        <end position="38"/>
    </location>
</feature>
<proteinExistence type="predicted"/>
<dbReference type="VEuPathDB" id="VectorBase:ADIR014901"/>
<feature type="compositionally biased region" description="Polar residues" evidence="1">
    <location>
        <begin position="1"/>
        <end position="10"/>
    </location>
</feature>
<keyword evidence="3" id="KW-1185">Reference proteome</keyword>
<feature type="compositionally biased region" description="Polar residues" evidence="1">
    <location>
        <begin position="20"/>
        <end position="38"/>
    </location>
</feature>
<sequence length="38" mass="3961">MKNPPITNRGQLCLPHGNDSENTTASKQSTCSLCSGGL</sequence>
<accession>A0A182NYK3</accession>
<reference evidence="3" key="1">
    <citation type="submission" date="2013-03" db="EMBL/GenBank/DDBJ databases">
        <title>The Genome Sequence of Anopheles dirus WRAIR2.</title>
        <authorList>
            <consortium name="The Broad Institute Genomics Platform"/>
            <person name="Neafsey D.E."/>
            <person name="Walton C."/>
            <person name="Walker B."/>
            <person name="Young S.K."/>
            <person name="Zeng Q."/>
            <person name="Gargeya S."/>
            <person name="Fitzgerald M."/>
            <person name="Haas B."/>
            <person name="Abouelleil A."/>
            <person name="Allen A.W."/>
            <person name="Alvarado L."/>
            <person name="Arachchi H.M."/>
            <person name="Berlin A.M."/>
            <person name="Chapman S.B."/>
            <person name="Gainer-Dewar J."/>
            <person name="Goldberg J."/>
            <person name="Griggs A."/>
            <person name="Gujja S."/>
            <person name="Hansen M."/>
            <person name="Howarth C."/>
            <person name="Imamovic A."/>
            <person name="Ireland A."/>
            <person name="Larimer J."/>
            <person name="McCowan C."/>
            <person name="Murphy C."/>
            <person name="Pearson M."/>
            <person name="Poon T.W."/>
            <person name="Priest M."/>
            <person name="Roberts A."/>
            <person name="Saif S."/>
            <person name="Shea T."/>
            <person name="Sisk P."/>
            <person name="Sykes S."/>
            <person name="Wortman J."/>
            <person name="Nusbaum C."/>
            <person name="Birren B."/>
        </authorList>
    </citation>
    <scope>NUCLEOTIDE SEQUENCE [LARGE SCALE GENOMIC DNA]</scope>
    <source>
        <strain evidence="3">WRAIR2</strain>
    </source>
</reference>
<dbReference type="EnsemblMetazoa" id="ADIR014901-RB">
    <property type="protein sequence ID" value="ADIR014901-PB"/>
    <property type="gene ID" value="ADIR014901"/>
</dbReference>
<name>A0A182NYK3_9DIPT</name>
<dbReference type="Proteomes" id="UP000075884">
    <property type="component" value="Unassembled WGS sequence"/>
</dbReference>
<organism evidence="2 3">
    <name type="scientific">Anopheles dirus</name>
    <dbReference type="NCBI Taxonomy" id="7168"/>
    <lineage>
        <taxon>Eukaryota</taxon>
        <taxon>Metazoa</taxon>
        <taxon>Ecdysozoa</taxon>
        <taxon>Arthropoda</taxon>
        <taxon>Hexapoda</taxon>
        <taxon>Insecta</taxon>
        <taxon>Pterygota</taxon>
        <taxon>Neoptera</taxon>
        <taxon>Endopterygota</taxon>
        <taxon>Diptera</taxon>
        <taxon>Nematocera</taxon>
        <taxon>Culicoidea</taxon>
        <taxon>Culicidae</taxon>
        <taxon>Anophelinae</taxon>
        <taxon>Anopheles</taxon>
    </lineage>
</organism>
<reference evidence="2" key="2">
    <citation type="submission" date="2020-05" db="UniProtKB">
        <authorList>
            <consortium name="EnsemblMetazoa"/>
        </authorList>
    </citation>
    <scope>IDENTIFICATION</scope>
    <source>
        <strain evidence="2">WRAIR2</strain>
    </source>
</reference>
<dbReference type="AlphaFoldDB" id="A0A182NYK3"/>
<evidence type="ECO:0000313" key="2">
    <source>
        <dbReference type="EnsemblMetazoa" id="ADIR014901-PB"/>
    </source>
</evidence>